<proteinExistence type="predicted"/>
<protein>
    <submittedName>
        <fullName evidence="1">Uncharacterized protein</fullName>
    </submittedName>
</protein>
<sequence length="673" mass="78998">MKGRVKFYSAGDLGVGYYLPKVKEILDDFIEDSNITPTCVEDAIEFQNVVKYIDADILSIEWGSEYIKKVKKIRTAIQKSTAKYLGMLSGEDILTSMNSLDNSYYDDFFWNFKQFNYGDKISEIEFEQYFLAANIPISYLLKTSYFGKVYSIFLRDILLSNSLSIELLLRNYSEGSSEKLIFPENIKKEDWNELVDSYIDNPDSNINYLGMLENPIKNLDTTKYFNVSPKQKLLIKERMKKYSKSIVSETSGLVANMSIYTTRKNYESDVLKAKLNNEMSPKEAIERSIMNSITALTGEYPLEQFSYTLRGLIDSEQITEGHSFLDIIKYFRDEYDLFSANAISRLPSYPNDEMGVMAKSIGIKTDNSYLHDMYFGTKQQMAWLKIKTISKLMDEWHIRIEDVIEWYFVNYCKEKYDILWIPFDFPHCDETIGNKTSTLFRIEENIRKQYIVFSEEQYIDRNLINEISTPSIEQLSSLLEKKYAYLSENKTAKTISYLLFSDQSGICFIDENLKGEEFATLINSNDVRICDFNEHQKRTLQYLIDNNIIEDKNEFIKFTDITKIELLRSIYLFGVTSFIHASNEEKAALDELEREKFIIFDKSLFTKQESDYLNFMLNNKVFDNSWALRNKYQHGVPYYENSEQYEIDNAIALLVLVHYMIKIEDELELFYRE</sequence>
<organism evidence="1">
    <name type="scientific">Listeria monocytogenes</name>
    <dbReference type="NCBI Taxonomy" id="1639"/>
    <lineage>
        <taxon>Bacteria</taxon>
        <taxon>Bacillati</taxon>
        <taxon>Bacillota</taxon>
        <taxon>Bacilli</taxon>
        <taxon>Bacillales</taxon>
        <taxon>Listeriaceae</taxon>
        <taxon>Listeria</taxon>
    </lineage>
</organism>
<evidence type="ECO:0000313" key="1">
    <source>
        <dbReference type="EMBL" id="ECQ6722220.1"/>
    </source>
</evidence>
<gene>
    <name evidence="1" type="ORF">FZ622_04735</name>
</gene>
<dbReference type="RefSeq" id="WP_070262246.1">
    <property type="nucleotide sequence ID" value="NZ_VTIO01000001.1"/>
</dbReference>
<comment type="caution">
    <text evidence="1">The sequence shown here is derived from an EMBL/GenBank/DDBJ whole genome shotgun (WGS) entry which is preliminary data.</text>
</comment>
<dbReference type="EMBL" id="AAKCDQ010000001">
    <property type="protein sequence ID" value="ECQ6722220.1"/>
    <property type="molecule type" value="Genomic_DNA"/>
</dbReference>
<name>A0A5Y9DIY7_LISMN</name>
<reference evidence="1" key="1">
    <citation type="submission" date="2019-08" db="EMBL/GenBank/DDBJ databases">
        <authorList>
            <consortium name="GenomeTrakr network: Whole genome sequencing for foodborne pathogen traceback"/>
        </authorList>
    </citation>
    <scope>NUCLEOTIDE SEQUENCE</scope>
    <source>
        <strain evidence="1">AG19-0288</strain>
    </source>
</reference>
<accession>A0A5Y9DIY7</accession>
<dbReference type="AlphaFoldDB" id="A0A5Y9DIY7"/>